<proteinExistence type="inferred from homology"/>
<name>A0A238H7H0_9BURK</name>
<evidence type="ECO:0000256" key="5">
    <source>
        <dbReference type="ARBA" id="ARBA00022691"/>
    </source>
</evidence>
<evidence type="ECO:0000259" key="7">
    <source>
        <dbReference type="SMART" id="SM00650"/>
    </source>
</evidence>
<reference evidence="8 9" key="1">
    <citation type="submission" date="2017-04" db="EMBL/GenBank/DDBJ databases">
        <authorList>
            <person name="Afonso C.L."/>
            <person name="Miller P.J."/>
            <person name="Scott M.A."/>
            <person name="Spackman E."/>
            <person name="Goraichik I."/>
            <person name="Dimitrov K.M."/>
            <person name="Suarez D.L."/>
            <person name="Swayne D.E."/>
        </authorList>
    </citation>
    <scope>NUCLEOTIDE SEQUENCE [LARGE SCALE GENOMIC DNA]</scope>
    <source>
        <strain evidence="8">LMG 28154</strain>
    </source>
</reference>
<keyword evidence="3 8" id="KW-0489">Methyltransferase</keyword>
<evidence type="ECO:0000313" key="9">
    <source>
        <dbReference type="Proteomes" id="UP000198460"/>
    </source>
</evidence>
<dbReference type="InterPro" id="IPR029063">
    <property type="entry name" value="SAM-dependent_MTases_sf"/>
</dbReference>
<dbReference type="GO" id="GO:0004719">
    <property type="term" value="F:protein-L-isoaspartate (D-aspartate) O-methyltransferase activity"/>
    <property type="evidence" value="ECO:0007669"/>
    <property type="project" value="InterPro"/>
</dbReference>
<dbReference type="PROSITE" id="PS01279">
    <property type="entry name" value="PCMT"/>
    <property type="match status" value="1"/>
</dbReference>
<dbReference type="SUPFAM" id="SSF53335">
    <property type="entry name" value="S-adenosyl-L-methionine-dependent methyltransferases"/>
    <property type="match status" value="1"/>
</dbReference>
<dbReference type="GO" id="GO:0005737">
    <property type="term" value="C:cytoplasm"/>
    <property type="evidence" value="ECO:0007669"/>
    <property type="project" value="TreeGrafter"/>
</dbReference>
<dbReference type="InterPro" id="IPR000682">
    <property type="entry name" value="PCMT"/>
</dbReference>
<dbReference type="EMBL" id="FXAN01000072">
    <property type="protein sequence ID" value="SMG01279.1"/>
    <property type="molecule type" value="Genomic_DNA"/>
</dbReference>
<keyword evidence="5" id="KW-0949">S-adenosyl-L-methionine</keyword>
<protein>
    <recommendedName>
        <fullName evidence="2">Protein-L-isoaspartate O-methyltransferase</fullName>
    </recommendedName>
    <alternativeName>
        <fullName evidence="6">Protein L-isoaspartyl methyltransferase</fullName>
    </alternativeName>
</protein>
<sequence>MMNIEKARFNMIEQQIRPWDVLDQDVLSLLSVVKRENFVQAAYRDLAFADVELPLPGGQKMLFPRVEARILQELAVKKHENVLEIGAGSGYMAALLAARGQFVTTVEIDPALAKFAEDNLKNNGVTNAEVATGDGSRGWPAKAPYDVICVSGGLPAIAQELLEQLKVGGRLAAFVGGRPVMKAQIVTRIDDKQYRVADVFETYVDHLVNAIEPSRFKF</sequence>
<dbReference type="Pfam" id="PF01135">
    <property type="entry name" value="PCMT"/>
    <property type="match status" value="1"/>
</dbReference>
<dbReference type="CDD" id="cd02440">
    <property type="entry name" value="AdoMet_MTases"/>
    <property type="match status" value="1"/>
</dbReference>
<accession>A0A238H7H0</accession>
<dbReference type="SMART" id="SM00650">
    <property type="entry name" value="rADc"/>
    <property type="match status" value="1"/>
</dbReference>
<dbReference type="Gene3D" id="3.40.50.150">
    <property type="entry name" value="Vaccinia Virus protein VP39"/>
    <property type="match status" value="1"/>
</dbReference>
<dbReference type="GO" id="GO:0000179">
    <property type="term" value="F:rRNA (adenine-N6,N6-)-dimethyltransferase activity"/>
    <property type="evidence" value="ECO:0007669"/>
    <property type="project" value="InterPro"/>
</dbReference>
<evidence type="ECO:0000256" key="6">
    <source>
        <dbReference type="ARBA" id="ARBA00030757"/>
    </source>
</evidence>
<feature type="domain" description="Ribosomal RNA adenine methylase transferase N-terminal" evidence="7">
    <location>
        <begin position="66"/>
        <end position="215"/>
    </location>
</feature>
<evidence type="ECO:0000256" key="1">
    <source>
        <dbReference type="ARBA" id="ARBA00005369"/>
    </source>
</evidence>
<evidence type="ECO:0000256" key="3">
    <source>
        <dbReference type="ARBA" id="ARBA00022603"/>
    </source>
</evidence>
<dbReference type="InterPro" id="IPR020598">
    <property type="entry name" value="rRNA_Ade_methylase_Trfase_N"/>
</dbReference>
<dbReference type="PANTHER" id="PTHR11579:SF18">
    <property type="entry name" value="PROTEIN-L-ISOASPARTATE O-METHYLTRANSFERASE"/>
    <property type="match status" value="1"/>
</dbReference>
<dbReference type="AlphaFoldDB" id="A0A238H7H0"/>
<dbReference type="PANTHER" id="PTHR11579">
    <property type="entry name" value="PROTEIN-L-ISOASPARTATE O-METHYLTRANSFERASE"/>
    <property type="match status" value="1"/>
</dbReference>
<comment type="similarity">
    <text evidence="1">Belongs to the methyltransferase superfamily. L-isoaspartyl/D-aspartyl protein methyltransferase family.</text>
</comment>
<evidence type="ECO:0000256" key="4">
    <source>
        <dbReference type="ARBA" id="ARBA00022679"/>
    </source>
</evidence>
<evidence type="ECO:0000313" key="8">
    <source>
        <dbReference type="EMBL" id="SMG01279.1"/>
    </source>
</evidence>
<organism evidence="8 9">
    <name type="scientific">Burkholderia singularis</name>
    <dbReference type="NCBI Taxonomy" id="1503053"/>
    <lineage>
        <taxon>Bacteria</taxon>
        <taxon>Pseudomonadati</taxon>
        <taxon>Pseudomonadota</taxon>
        <taxon>Betaproteobacteria</taxon>
        <taxon>Burkholderiales</taxon>
        <taxon>Burkholderiaceae</taxon>
        <taxon>Burkholderia</taxon>
        <taxon>pseudomallei group</taxon>
    </lineage>
</organism>
<keyword evidence="4 8" id="KW-0808">Transferase</keyword>
<gene>
    <name evidence="8" type="ORF">BSIN_0495</name>
</gene>
<dbReference type="Proteomes" id="UP000198460">
    <property type="component" value="Unassembled WGS sequence"/>
</dbReference>
<evidence type="ECO:0000256" key="2">
    <source>
        <dbReference type="ARBA" id="ARBA00013346"/>
    </source>
</evidence>